<feature type="transmembrane region" description="Helical" evidence="1">
    <location>
        <begin position="12"/>
        <end position="31"/>
    </location>
</feature>
<gene>
    <name evidence="2" type="ORF">TM448B02661_0004</name>
</gene>
<proteinExistence type="predicted"/>
<keyword evidence="1" id="KW-0812">Transmembrane</keyword>
<evidence type="ECO:0000313" key="2">
    <source>
        <dbReference type="EMBL" id="QJI01593.1"/>
    </source>
</evidence>
<keyword evidence="1" id="KW-1133">Transmembrane helix</keyword>
<evidence type="ECO:0008006" key="3">
    <source>
        <dbReference type="Google" id="ProtNLM"/>
    </source>
</evidence>
<evidence type="ECO:0000256" key="1">
    <source>
        <dbReference type="SAM" id="Phobius"/>
    </source>
</evidence>
<name>A0A6M3XV00_9ZZZZ</name>
<dbReference type="AlphaFoldDB" id="A0A6M3XV00"/>
<organism evidence="2">
    <name type="scientific">viral metagenome</name>
    <dbReference type="NCBI Taxonomy" id="1070528"/>
    <lineage>
        <taxon>unclassified sequences</taxon>
        <taxon>metagenomes</taxon>
        <taxon>organismal metagenomes</taxon>
    </lineage>
</organism>
<feature type="transmembrane region" description="Helical" evidence="1">
    <location>
        <begin position="43"/>
        <end position="62"/>
    </location>
</feature>
<protein>
    <recommendedName>
        <fullName evidence="3">Holin</fullName>
    </recommendedName>
</protein>
<reference evidence="2" key="1">
    <citation type="submission" date="2020-03" db="EMBL/GenBank/DDBJ databases">
        <title>The deep terrestrial virosphere.</title>
        <authorList>
            <person name="Holmfeldt K."/>
            <person name="Nilsson E."/>
            <person name="Simone D."/>
            <person name="Lopez-Fernandez M."/>
            <person name="Wu X."/>
            <person name="de Brujin I."/>
            <person name="Lundin D."/>
            <person name="Andersson A."/>
            <person name="Bertilsson S."/>
            <person name="Dopson M."/>
        </authorList>
    </citation>
    <scope>NUCLEOTIDE SEQUENCE</scope>
    <source>
        <strain evidence="2">TM448B02661</strain>
    </source>
</reference>
<sequence>MPNMAPKSMLKSWTVWGAAIAALGGILTYVGKALEAGAAINPLVLVPMIIAFVGLVLGIIGIRRLAETALTSIISKLLPRG</sequence>
<dbReference type="EMBL" id="MT144935">
    <property type="protein sequence ID" value="QJI01593.1"/>
    <property type="molecule type" value="Genomic_DNA"/>
</dbReference>
<accession>A0A6M3XV00</accession>
<keyword evidence="1" id="KW-0472">Membrane</keyword>